<keyword evidence="8" id="KW-0106">Calcium</keyword>
<dbReference type="InterPro" id="IPR017441">
    <property type="entry name" value="Protein_kinase_ATP_BS"/>
</dbReference>
<evidence type="ECO:0000256" key="1">
    <source>
        <dbReference type="ARBA" id="ARBA00001946"/>
    </source>
</evidence>
<dbReference type="SUPFAM" id="SSF56112">
    <property type="entry name" value="Protein kinase-like (PK-like)"/>
    <property type="match status" value="1"/>
</dbReference>
<dbReference type="PANTHER" id="PTHR24349">
    <property type="entry name" value="SERINE/THREONINE-PROTEIN KINASE"/>
    <property type="match status" value="1"/>
</dbReference>
<dbReference type="GO" id="GO:0005524">
    <property type="term" value="F:ATP binding"/>
    <property type="evidence" value="ECO:0007669"/>
    <property type="project" value="UniProtKB-UniRule"/>
</dbReference>
<dbReference type="InterPro" id="IPR011009">
    <property type="entry name" value="Kinase-like_dom_sf"/>
</dbReference>
<keyword evidence="7 11" id="KW-0418">Kinase</keyword>
<dbReference type="InterPro" id="IPR000719">
    <property type="entry name" value="Prot_kinase_dom"/>
</dbReference>
<dbReference type="SMART" id="SM00220">
    <property type="entry name" value="S_TKc"/>
    <property type="match status" value="1"/>
</dbReference>
<keyword evidence="12" id="KW-1185">Reference proteome</keyword>
<evidence type="ECO:0000313" key="12">
    <source>
        <dbReference type="Proteomes" id="UP000186817"/>
    </source>
</evidence>
<dbReference type="Pfam" id="PF13499">
    <property type="entry name" value="EF-hand_7"/>
    <property type="match status" value="1"/>
</dbReference>
<keyword evidence="3" id="KW-0723">Serine/threonine-protein kinase</keyword>
<protein>
    <submittedName>
        <fullName evidence="11">Calcium-dependent protein kinase 2</fullName>
    </submittedName>
</protein>
<name>A0A1Q9DYV0_SYMMI</name>
<dbReference type="SMART" id="SM00054">
    <property type="entry name" value="EFh"/>
    <property type="match status" value="4"/>
</dbReference>
<evidence type="ECO:0000256" key="9">
    <source>
        <dbReference type="ARBA" id="ARBA00022840"/>
    </source>
</evidence>
<dbReference type="InterPro" id="IPR002048">
    <property type="entry name" value="EF_hand_dom"/>
</dbReference>
<dbReference type="SUPFAM" id="SSF47473">
    <property type="entry name" value="EF-hand"/>
    <property type="match status" value="1"/>
</dbReference>
<dbReference type="FunFam" id="1.10.238.10:FF:000003">
    <property type="entry name" value="Calmodulin A"/>
    <property type="match status" value="1"/>
</dbReference>
<dbReference type="AlphaFoldDB" id="A0A1Q9DYV0"/>
<keyword evidence="9" id="KW-0067">ATP-binding</keyword>
<evidence type="ECO:0000256" key="5">
    <source>
        <dbReference type="ARBA" id="ARBA00022737"/>
    </source>
</evidence>
<evidence type="ECO:0000256" key="4">
    <source>
        <dbReference type="ARBA" id="ARBA00022679"/>
    </source>
</evidence>
<dbReference type="PROSITE" id="PS00107">
    <property type="entry name" value="PROTEIN_KINASE_ATP"/>
    <property type="match status" value="1"/>
</dbReference>
<evidence type="ECO:0000313" key="11">
    <source>
        <dbReference type="EMBL" id="OLQ00350.1"/>
    </source>
</evidence>
<evidence type="ECO:0000256" key="7">
    <source>
        <dbReference type="ARBA" id="ARBA00022777"/>
    </source>
</evidence>
<dbReference type="Gene3D" id="3.30.200.20">
    <property type="entry name" value="Phosphorylase Kinase, domain 1"/>
    <property type="match status" value="1"/>
</dbReference>
<reference evidence="11 12" key="1">
    <citation type="submission" date="2016-02" db="EMBL/GenBank/DDBJ databases">
        <title>Genome analysis of coral dinoflagellate symbionts highlights evolutionary adaptations to a symbiotic lifestyle.</title>
        <authorList>
            <person name="Aranda M."/>
            <person name="Li Y."/>
            <person name="Liew Y.J."/>
            <person name="Baumgarten S."/>
            <person name="Simakov O."/>
            <person name="Wilson M."/>
            <person name="Piel J."/>
            <person name="Ashoor H."/>
            <person name="Bougouffa S."/>
            <person name="Bajic V.B."/>
            <person name="Ryu T."/>
            <person name="Ravasi T."/>
            <person name="Bayer T."/>
            <person name="Micklem G."/>
            <person name="Kim H."/>
            <person name="Bhak J."/>
            <person name="Lajeunesse T.C."/>
            <person name="Voolstra C.R."/>
        </authorList>
    </citation>
    <scope>NUCLEOTIDE SEQUENCE [LARGE SCALE GENOMIC DNA]</scope>
    <source>
        <strain evidence="11 12">CCMP2467</strain>
    </source>
</reference>
<dbReference type="GO" id="GO:0004674">
    <property type="term" value="F:protein serine/threonine kinase activity"/>
    <property type="evidence" value="ECO:0007669"/>
    <property type="project" value="UniProtKB-KW"/>
</dbReference>
<keyword evidence="6" id="KW-0547">Nucleotide-binding</keyword>
<dbReference type="FunFam" id="1.10.510.10:FF:000571">
    <property type="entry name" value="Maternal embryonic leucine zipper kinase"/>
    <property type="match status" value="1"/>
</dbReference>
<dbReference type="InterPro" id="IPR011992">
    <property type="entry name" value="EF-hand-dom_pair"/>
</dbReference>
<evidence type="ECO:0000256" key="6">
    <source>
        <dbReference type="ARBA" id="ARBA00022741"/>
    </source>
</evidence>
<comment type="cofactor">
    <cofactor evidence="1">
        <name>Mg(2+)</name>
        <dbReference type="ChEBI" id="CHEBI:18420"/>
    </cofactor>
</comment>
<accession>A0A1Q9DYV0</accession>
<evidence type="ECO:0000256" key="8">
    <source>
        <dbReference type="ARBA" id="ARBA00022837"/>
    </source>
</evidence>
<comment type="caution">
    <text evidence="11">The sequence shown here is derived from an EMBL/GenBank/DDBJ whole genome shotgun (WGS) entry which is preliminary data.</text>
</comment>
<comment type="similarity">
    <text evidence="10">Belongs to the protein kinase superfamily. Ser/Thr protein kinase family. CDPK subfamily.</text>
</comment>
<dbReference type="Pfam" id="PF00069">
    <property type="entry name" value="Pkinase"/>
    <property type="match status" value="1"/>
</dbReference>
<dbReference type="Gene3D" id="1.10.238.10">
    <property type="entry name" value="EF-hand"/>
    <property type="match status" value="2"/>
</dbReference>
<evidence type="ECO:0000256" key="10">
    <source>
        <dbReference type="ARBA" id="ARBA00024334"/>
    </source>
</evidence>
<dbReference type="CDD" id="cd05117">
    <property type="entry name" value="STKc_CAMK"/>
    <property type="match status" value="1"/>
</dbReference>
<sequence>MWLTAWQLLPTLWGLAQAQGGLEEALAEERERWWNAGHTQVQLWDHSWLTPRLVCGMRFMRVPPKSSIEGGVFLPLAGMGMGAEEILAAVNTSGRVPKLNSPEKLIVWTFDGTEFQERALAFYAGGKPPMEDVWLLALMLAVPASKHNNVMSGSDMLELQCSAMVLLASYMYAEYMTLLVPPAVLLKYFQHTWEVHSREGAPESATEMLSHFSSFEPLNTAMNQFQRILQARRQAFSCAVLGERTCPNDLGKDASIIRPLVDVVIVRCREDVSWAFDWLGRVLRDEWTPEVAGLELRLLVYEKCFSPGDSEEEAMTGQQLIDRLLDLGVLHPGSDAIYLAEPQGFENVAYVHYCMSPKWRDSDFVIFLHGYPFDHTNEKMLDDVLRSMAQGTYAVPFVHLNIKRLPRIAVEPCLQELIRPALEAWHADHQVLGTGYSGAVCLAEHRSSKRQVAVKQFRKRRLKEHRLKMLKSEVEVYLRLDHPNICRLLHAYEGRRYVWLVMEICSCELYSRLCERKVYCEEDAADVMRQMLQAINYLRLGTPQHSHNIVHRDLKLENWMYGAPTCQDQDRIKLIDFGFSEIIQEDTKMEMPCGTLHYTSPEVLSRNYTKKCDLWSCGVICYMLLIGRPPFRGANNARIARAILEGDFPKEGRWEFLSSHAQDFVMRLLQRDVGKRMSASAALEHPWLKGGGCTPSPVIGVSVLQSLRTFAQTSHLRRATLTILAYSLTSTELEGLEQTFLDFDQTGRGTVTLEQLRDAMQTRLDVSSAEVNRIFQAVDFTQNDEIQYTPFVAALLATRVKLHQDKVREAFDAFDIEGKGCITAETLVQVFNSQLCEGGAQSCISKEEAEEWVREVDFKGNGVIDYPSFLAAMMGRSSKGLPSSEDLADQPSIRVFEESPSGRPRGLTESFTAASCTLRLRDAILDTCDTDSALSEKREGRGRAKSCNGLEECSEKVQIRFLACPVDEHYF</sequence>
<keyword evidence="5" id="KW-0677">Repeat</keyword>
<dbReference type="EMBL" id="LSRX01000331">
    <property type="protein sequence ID" value="OLQ00350.1"/>
    <property type="molecule type" value="Genomic_DNA"/>
</dbReference>
<proteinExistence type="inferred from homology"/>
<evidence type="ECO:0000256" key="3">
    <source>
        <dbReference type="ARBA" id="ARBA00022527"/>
    </source>
</evidence>
<dbReference type="Proteomes" id="UP000186817">
    <property type="component" value="Unassembled WGS sequence"/>
</dbReference>
<dbReference type="CDD" id="cd00051">
    <property type="entry name" value="EFh"/>
    <property type="match status" value="1"/>
</dbReference>
<evidence type="ECO:0000256" key="2">
    <source>
        <dbReference type="ARBA" id="ARBA00011245"/>
    </source>
</evidence>
<gene>
    <name evidence="11" type="primary">CPK2</name>
    <name evidence="11" type="ORF">AK812_SmicGene17007</name>
</gene>
<dbReference type="PROSITE" id="PS50222">
    <property type="entry name" value="EF_HAND_2"/>
    <property type="match status" value="3"/>
</dbReference>
<comment type="subunit">
    <text evidence="2">Monomer.</text>
</comment>
<dbReference type="Gene3D" id="1.10.510.10">
    <property type="entry name" value="Transferase(Phosphotransferase) domain 1"/>
    <property type="match status" value="1"/>
</dbReference>
<dbReference type="OrthoDB" id="421570at2759"/>
<dbReference type="InterPro" id="IPR050205">
    <property type="entry name" value="CDPK_Ser/Thr_kinases"/>
</dbReference>
<organism evidence="11 12">
    <name type="scientific">Symbiodinium microadriaticum</name>
    <name type="common">Dinoflagellate</name>
    <name type="synonym">Zooxanthella microadriatica</name>
    <dbReference type="NCBI Taxonomy" id="2951"/>
    <lineage>
        <taxon>Eukaryota</taxon>
        <taxon>Sar</taxon>
        <taxon>Alveolata</taxon>
        <taxon>Dinophyceae</taxon>
        <taxon>Suessiales</taxon>
        <taxon>Symbiodiniaceae</taxon>
        <taxon>Symbiodinium</taxon>
    </lineage>
</organism>
<dbReference type="GO" id="GO:0005509">
    <property type="term" value="F:calcium ion binding"/>
    <property type="evidence" value="ECO:0007669"/>
    <property type="project" value="InterPro"/>
</dbReference>
<dbReference type="PROSITE" id="PS50011">
    <property type="entry name" value="PROTEIN_KINASE_DOM"/>
    <property type="match status" value="1"/>
</dbReference>
<keyword evidence="4" id="KW-0808">Transferase</keyword>